<feature type="transmembrane region" description="Helical" evidence="2">
    <location>
        <begin position="254"/>
        <end position="273"/>
    </location>
</feature>
<reference evidence="4" key="1">
    <citation type="journal article" date="2019" name="Int. J. Syst. Evol. Microbiol.">
        <title>The Global Catalogue of Microorganisms (GCM) 10K type strain sequencing project: providing services to taxonomists for standard genome sequencing and annotation.</title>
        <authorList>
            <consortium name="The Broad Institute Genomics Platform"/>
            <consortium name="The Broad Institute Genome Sequencing Center for Infectious Disease"/>
            <person name="Wu L."/>
            <person name="Ma J."/>
        </authorList>
    </citation>
    <scope>NUCLEOTIDE SEQUENCE [LARGE SCALE GENOMIC DNA]</scope>
    <source>
        <strain evidence="4">JCM 3369</strain>
    </source>
</reference>
<feature type="region of interest" description="Disordered" evidence="1">
    <location>
        <begin position="1"/>
        <end position="45"/>
    </location>
</feature>
<keyword evidence="2" id="KW-1133">Transmembrane helix</keyword>
<protein>
    <recommendedName>
        <fullName evidence="5">Secreted protein</fullName>
    </recommendedName>
</protein>
<evidence type="ECO:0000256" key="2">
    <source>
        <dbReference type="SAM" id="Phobius"/>
    </source>
</evidence>
<dbReference type="EMBL" id="JBHSXS010000005">
    <property type="protein sequence ID" value="MFC6880319.1"/>
    <property type="molecule type" value="Genomic_DNA"/>
</dbReference>
<keyword evidence="2" id="KW-0472">Membrane</keyword>
<comment type="caution">
    <text evidence="3">The sequence shown here is derived from an EMBL/GenBank/DDBJ whole genome shotgun (WGS) entry which is preliminary data.</text>
</comment>
<gene>
    <name evidence="3" type="ORF">ACFQKB_11150</name>
</gene>
<evidence type="ECO:0000313" key="3">
    <source>
        <dbReference type="EMBL" id="MFC6880319.1"/>
    </source>
</evidence>
<feature type="transmembrane region" description="Helical" evidence="2">
    <location>
        <begin position="64"/>
        <end position="86"/>
    </location>
</feature>
<dbReference type="Proteomes" id="UP001596380">
    <property type="component" value="Unassembled WGS sequence"/>
</dbReference>
<evidence type="ECO:0008006" key="5">
    <source>
        <dbReference type="Google" id="ProtNLM"/>
    </source>
</evidence>
<keyword evidence="4" id="KW-1185">Reference proteome</keyword>
<proteinExistence type="predicted"/>
<evidence type="ECO:0000256" key="1">
    <source>
        <dbReference type="SAM" id="MobiDB-lite"/>
    </source>
</evidence>
<name>A0ABW2CFL3_9ACTN</name>
<keyword evidence="2" id="KW-0812">Transmembrane</keyword>
<feature type="transmembrane region" description="Helical" evidence="2">
    <location>
        <begin position="285"/>
        <end position="305"/>
    </location>
</feature>
<evidence type="ECO:0000313" key="4">
    <source>
        <dbReference type="Proteomes" id="UP001596380"/>
    </source>
</evidence>
<organism evidence="3 4">
    <name type="scientific">Actinomadura yumaensis</name>
    <dbReference type="NCBI Taxonomy" id="111807"/>
    <lineage>
        <taxon>Bacteria</taxon>
        <taxon>Bacillati</taxon>
        <taxon>Actinomycetota</taxon>
        <taxon>Actinomycetes</taxon>
        <taxon>Streptosporangiales</taxon>
        <taxon>Thermomonosporaceae</taxon>
        <taxon>Actinomadura</taxon>
    </lineage>
</organism>
<sequence length="519" mass="55147">MTTTPARPAKTSTTSGTSGGGAARTAAPSGRASGPSRAAPPERRRSGLVTFVRGRWLGTIPGRIRTYVALALVAAGALAAVLGIAIGDARDSVRTIGRDAGPQVVATGSLYFALSDMDAQVANILLIGREHGLGIGYDESQRVYRQRRDEAGAAAVQAAQLAGRDPHLRQRVQAVLTGLGRYEQLAGEAMLLDRQADHAAGEPPRQVVETYRQATDLMKLELLPQAYNLTLDSGASVRQTYETKRSAVLDGRTWVAVTGVLLLAVLLAAQLYLARGFRRLVNPGLALATVATAALVVAGLGELSAQADHIRKAKLNGFDSVLTLSRARAISHSAFADESRYLLDPDKADTYEQTYFDKLLSVLYTSLDGKPVNLDNYYTAFDRTVGAYLSGRSGTSFLGFFGDERRTARPGSEEASLKRTLRAYGAVIDNDQSVRRLAAGGDRAGAIALRMDRGKAIHDFDAYDAALRSLTATHQAAFDGAIKAADDGLDGWTVLPPAAAVVIAALTIAGVRPRLAEFR</sequence>
<accession>A0ABW2CFL3</accession>
<dbReference type="RefSeq" id="WP_241682890.1">
    <property type="nucleotide sequence ID" value="NZ_JBHSXE010000001.1"/>
</dbReference>
<feature type="compositionally biased region" description="Low complexity" evidence="1">
    <location>
        <begin position="23"/>
        <end position="39"/>
    </location>
</feature>